<feature type="chain" id="PRO_5043864354" evidence="2">
    <location>
        <begin position="20"/>
        <end position="194"/>
    </location>
</feature>
<feature type="signal peptide" evidence="2">
    <location>
        <begin position="1"/>
        <end position="19"/>
    </location>
</feature>
<evidence type="ECO:0000313" key="3">
    <source>
        <dbReference type="EMBL" id="CAL1546290.1"/>
    </source>
</evidence>
<name>A0AAV2IHL3_LYMST</name>
<sequence length="194" mass="21152">MKLIITAAVVLVIAVVTQAKGGKSLRGGKNRSGASSEELGGLSGHSNRHQEGTRYSWTRLIGSESPAREDAFVPTNYSTVLVRSQDRTLRALNYSKALTLYDYASDSNVVVILVENTCYLRDTALTYQQVIDTLNSRNGTNVTDAAKSYLNGTQPALSKVEAQAIYLKYPQVQRLCHEGRLVQALDAEGKPSND</sequence>
<accession>A0AAV2IHL3</accession>
<dbReference type="EMBL" id="CAXITT010000796">
    <property type="protein sequence ID" value="CAL1546290.1"/>
    <property type="molecule type" value="Genomic_DNA"/>
</dbReference>
<dbReference type="AlphaFoldDB" id="A0AAV2IHL3"/>
<reference evidence="3 4" key="1">
    <citation type="submission" date="2024-04" db="EMBL/GenBank/DDBJ databases">
        <authorList>
            <consortium name="Genoscope - CEA"/>
            <person name="William W."/>
        </authorList>
    </citation>
    <scope>NUCLEOTIDE SEQUENCE [LARGE SCALE GENOMIC DNA]</scope>
</reference>
<evidence type="ECO:0000256" key="2">
    <source>
        <dbReference type="SAM" id="SignalP"/>
    </source>
</evidence>
<organism evidence="3 4">
    <name type="scientific">Lymnaea stagnalis</name>
    <name type="common">Great pond snail</name>
    <name type="synonym">Helix stagnalis</name>
    <dbReference type="NCBI Taxonomy" id="6523"/>
    <lineage>
        <taxon>Eukaryota</taxon>
        <taxon>Metazoa</taxon>
        <taxon>Spiralia</taxon>
        <taxon>Lophotrochozoa</taxon>
        <taxon>Mollusca</taxon>
        <taxon>Gastropoda</taxon>
        <taxon>Heterobranchia</taxon>
        <taxon>Euthyneura</taxon>
        <taxon>Panpulmonata</taxon>
        <taxon>Hygrophila</taxon>
        <taxon>Lymnaeoidea</taxon>
        <taxon>Lymnaeidae</taxon>
        <taxon>Lymnaea</taxon>
    </lineage>
</organism>
<keyword evidence="2" id="KW-0732">Signal</keyword>
<keyword evidence="4" id="KW-1185">Reference proteome</keyword>
<evidence type="ECO:0000256" key="1">
    <source>
        <dbReference type="SAM" id="MobiDB-lite"/>
    </source>
</evidence>
<evidence type="ECO:0000313" key="4">
    <source>
        <dbReference type="Proteomes" id="UP001497497"/>
    </source>
</evidence>
<protein>
    <submittedName>
        <fullName evidence="3">Uncharacterized protein</fullName>
    </submittedName>
</protein>
<feature type="region of interest" description="Disordered" evidence="1">
    <location>
        <begin position="22"/>
        <end position="51"/>
    </location>
</feature>
<dbReference type="Proteomes" id="UP001497497">
    <property type="component" value="Unassembled WGS sequence"/>
</dbReference>
<comment type="caution">
    <text evidence="3">The sequence shown here is derived from an EMBL/GenBank/DDBJ whole genome shotgun (WGS) entry which is preliminary data.</text>
</comment>
<proteinExistence type="predicted"/>
<gene>
    <name evidence="3" type="ORF">GSLYS_00019667001</name>
</gene>